<dbReference type="AlphaFoldDB" id="A0A1H6V5S0"/>
<reference evidence="4" key="1">
    <citation type="submission" date="2016-10" db="EMBL/GenBank/DDBJ databases">
        <authorList>
            <person name="Varghese N."/>
        </authorList>
    </citation>
    <scope>NUCLEOTIDE SEQUENCE [LARGE SCALE GENOMIC DNA]</scope>
    <source>
        <strain evidence="4">DSM 20406</strain>
    </source>
</reference>
<dbReference type="Gene3D" id="3.30.2400.10">
    <property type="entry name" value="Major capsid protein gp5"/>
    <property type="match status" value="1"/>
</dbReference>
<evidence type="ECO:0000313" key="3">
    <source>
        <dbReference type="EMBL" id="SEI97167.1"/>
    </source>
</evidence>
<protein>
    <submittedName>
        <fullName evidence="3">Phage major capsid protein, HK97 family</fullName>
    </submittedName>
</protein>
<dbReference type="SUPFAM" id="SSF56563">
    <property type="entry name" value="Major capsid protein gp5"/>
    <property type="match status" value="1"/>
</dbReference>
<organism evidence="3 4">
    <name type="scientific">Sharpea azabuensis</name>
    <dbReference type="NCBI Taxonomy" id="322505"/>
    <lineage>
        <taxon>Bacteria</taxon>
        <taxon>Bacillati</taxon>
        <taxon>Bacillota</taxon>
        <taxon>Erysipelotrichia</taxon>
        <taxon>Erysipelotrichales</taxon>
        <taxon>Coprobacillaceae</taxon>
        <taxon>Sharpea</taxon>
    </lineage>
</organism>
<sequence length="291" mass="30772">MAELKTGRGAIDLPTEVSSEIIQKTQESSSVMQLSRSITLPGRGITIPVIAGDPEPAWVNETEKKKVADPQLSTKKMTAYKMAVIVPFSMEFRRDNSALYNALVNRLPLKLAELFDATVFGKVEKPGENFDQLSSAAAYDISKNTYDGLVAADTAIAIAGYASNGYVISPQGKGILLGAKDTTGRPLFINSVAEGAVPMILGTTTMQTKGAYVAKGASTPEIVGAVGDWTQAVVGNVSGIQVSVSDQATLDTSAGTINLWQQNMFAVRAEIELGFRCNTEAFARLANGTAA</sequence>
<dbReference type="Pfam" id="PF05065">
    <property type="entry name" value="Phage_capsid"/>
    <property type="match status" value="1"/>
</dbReference>
<dbReference type="InterPro" id="IPR054612">
    <property type="entry name" value="Phage_capsid-like_C"/>
</dbReference>
<feature type="domain" description="Phage capsid-like C-terminal" evidence="2">
    <location>
        <begin position="13"/>
        <end position="277"/>
    </location>
</feature>
<evidence type="ECO:0000256" key="1">
    <source>
        <dbReference type="ARBA" id="ARBA00004328"/>
    </source>
</evidence>
<dbReference type="NCBIfam" id="TIGR01554">
    <property type="entry name" value="major_cap_HK97"/>
    <property type="match status" value="1"/>
</dbReference>
<dbReference type="OrthoDB" id="156689at2"/>
<proteinExistence type="predicted"/>
<dbReference type="InterPro" id="IPR024455">
    <property type="entry name" value="Phage_capsid"/>
</dbReference>
<comment type="subcellular location">
    <subcellularLocation>
        <location evidence="1">Virion</location>
    </subcellularLocation>
</comment>
<dbReference type="Gene3D" id="3.30.2320.10">
    <property type="entry name" value="hypothetical protein PF0899 domain"/>
    <property type="match status" value="1"/>
</dbReference>
<dbReference type="EMBL" id="FNYK01000040">
    <property type="protein sequence ID" value="SEI97167.1"/>
    <property type="molecule type" value="Genomic_DNA"/>
</dbReference>
<keyword evidence="4" id="KW-1185">Reference proteome</keyword>
<dbReference type="Proteomes" id="UP000183028">
    <property type="component" value="Unassembled WGS sequence"/>
</dbReference>
<evidence type="ECO:0000259" key="2">
    <source>
        <dbReference type="Pfam" id="PF05065"/>
    </source>
</evidence>
<evidence type="ECO:0000313" key="4">
    <source>
        <dbReference type="Proteomes" id="UP000183028"/>
    </source>
</evidence>
<gene>
    <name evidence="3" type="ORF">SAMN04487834_104020</name>
</gene>
<name>A0A1H6V5S0_9FIRM</name>
<accession>A0A1H6V5S0</accession>
<dbReference type="RefSeq" id="WP_074732363.1">
    <property type="nucleotide sequence ID" value="NZ_FNYK01000040.1"/>
</dbReference>